<name>A0A1M4XW79_9BURK</name>
<dbReference type="AlphaFoldDB" id="A0A1M4XW79"/>
<accession>A0A1M4XW79</accession>
<gene>
    <name evidence="1" type="ORF">SAMN02745117_01139</name>
</gene>
<dbReference type="Proteomes" id="UP000184327">
    <property type="component" value="Unassembled WGS sequence"/>
</dbReference>
<sequence>MPQPNCKKCKSTPYPVNAQAPDHVVDGMFHSNESESSMTHTAILSIWPDDERDRKR</sequence>
<evidence type="ECO:0000313" key="2">
    <source>
        <dbReference type="Proteomes" id="UP000184327"/>
    </source>
</evidence>
<protein>
    <submittedName>
        <fullName evidence="1">Uncharacterized protein</fullName>
    </submittedName>
</protein>
<keyword evidence="2" id="KW-1185">Reference proteome</keyword>
<organism evidence="1 2">
    <name type="scientific">Lampropedia hyalina DSM 16112</name>
    <dbReference type="NCBI Taxonomy" id="1122156"/>
    <lineage>
        <taxon>Bacteria</taxon>
        <taxon>Pseudomonadati</taxon>
        <taxon>Pseudomonadota</taxon>
        <taxon>Betaproteobacteria</taxon>
        <taxon>Burkholderiales</taxon>
        <taxon>Comamonadaceae</taxon>
        <taxon>Lampropedia</taxon>
    </lineage>
</organism>
<dbReference type="STRING" id="1122156.SAMN02745117_01139"/>
<proteinExistence type="predicted"/>
<evidence type="ECO:0000313" key="1">
    <source>
        <dbReference type="EMBL" id="SHE97685.1"/>
    </source>
</evidence>
<dbReference type="EMBL" id="FQUZ01000010">
    <property type="protein sequence ID" value="SHE97685.1"/>
    <property type="molecule type" value="Genomic_DNA"/>
</dbReference>
<reference evidence="1 2" key="1">
    <citation type="submission" date="2016-11" db="EMBL/GenBank/DDBJ databases">
        <authorList>
            <person name="Jaros S."/>
            <person name="Januszkiewicz K."/>
            <person name="Wedrychowicz H."/>
        </authorList>
    </citation>
    <scope>NUCLEOTIDE SEQUENCE [LARGE SCALE GENOMIC DNA]</scope>
    <source>
        <strain evidence="1 2">DSM 16112</strain>
    </source>
</reference>